<keyword evidence="3" id="KW-0560">Oxidoreductase</keyword>
<dbReference type="GO" id="GO:0009231">
    <property type="term" value="P:riboflavin biosynthetic process"/>
    <property type="evidence" value="ECO:0007669"/>
    <property type="project" value="InterPro"/>
</dbReference>
<keyword evidence="2" id="KW-0521">NADP</keyword>
<dbReference type="EMBL" id="VFOQ01000001">
    <property type="protein sequence ID" value="TQL60440.1"/>
    <property type="molecule type" value="Genomic_DNA"/>
</dbReference>
<dbReference type="RefSeq" id="WP_141788337.1">
    <property type="nucleotide sequence ID" value="NZ_BAAAKX010000021.1"/>
</dbReference>
<evidence type="ECO:0000313" key="6">
    <source>
        <dbReference type="EMBL" id="TQL60440.1"/>
    </source>
</evidence>
<dbReference type="AlphaFoldDB" id="A0A542ZJT5"/>
<dbReference type="SUPFAM" id="SSF53597">
    <property type="entry name" value="Dihydrofolate reductase-like"/>
    <property type="match status" value="1"/>
</dbReference>
<evidence type="ECO:0000256" key="3">
    <source>
        <dbReference type="ARBA" id="ARBA00023002"/>
    </source>
</evidence>
<dbReference type="OrthoDB" id="5243299at2"/>
<dbReference type="InterPro" id="IPR050765">
    <property type="entry name" value="Riboflavin_Biosynth_HTPR"/>
</dbReference>
<evidence type="ECO:0000256" key="1">
    <source>
        <dbReference type="ARBA" id="ARBA00005104"/>
    </source>
</evidence>
<accession>A0A542ZJT5</accession>
<comment type="pathway">
    <text evidence="1">Cofactor biosynthesis; riboflavin biosynthesis.</text>
</comment>
<evidence type="ECO:0000313" key="7">
    <source>
        <dbReference type="Proteomes" id="UP000319514"/>
    </source>
</evidence>
<dbReference type="PANTHER" id="PTHR38011">
    <property type="entry name" value="DIHYDROFOLATE REDUCTASE FAMILY PROTEIN (AFU_ORTHOLOGUE AFUA_8G06820)"/>
    <property type="match status" value="1"/>
</dbReference>
<keyword evidence="7" id="KW-1185">Reference proteome</keyword>
<protein>
    <submittedName>
        <fullName evidence="6">Riboflavin biosynthesis pyrimidine reductase</fullName>
    </submittedName>
</protein>
<gene>
    <name evidence="6" type="ORF">FB474_1834</name>
</gene>
<dbReference type="Pfam" id="PF01872">
    <property type="entry name" value="RibD_C"/>
    <property type="match status" value="1"/>
</dbReference>
<dbReference type="GO" id="GO:0008703">
    <property type="term" value="F:5-amino-6-(5-phosphoribosylamino)uracil reductase activity"/>
    <property type="evidence" value="ECO:0007669"/>
    <property type="project" value="InterPro"/>
</dbReference>
<name>A0A542ZJT5_9MICO</name>
<sequence>MRLLLPHPDAPSDDEGDGRLSPEALAELYEYPRSATRGVPWVRANFVTTLDGAATGSDGRSGSINTGADREVFGLLRALADVVLVGAGTARIEGYRPIAARAQWQDVRARSGRTDPPVLAVASRSAQLPPLLRERPEGAGEVILLTCERAPEDAVEAARAALGADNVIVRGGDGVDLDAAIKELAARGLTRILCEGGPQLMHDLVSAGHLDELCLTIAPTIVAGDHTRITAGPSIVEHLVPRVLIESEGTVLGRWVRADAATG</sequence>
<feature type="domain" description="Bacterial bifunctional deaminase-reductase C-terminal" evidence="5">
    <location>
        <begin position="40"/>
        <end position="236"/>
    </location>
</feature>
<comment type="caution">
    <text evidence="6">The sequence shown here is derived from an EMBL/GenBank/DDBJ whole genome shotgun (WGS) entry which is preliminary data.</text>
</comment>
<evidence type="ECO:0000256" key="2">
    <source>
        <dbReference type="ARBA" id="ARBA00022857"/>
    </source>
</evidence>
<reference evidence="6 7" key="1">
    <citation type="submission" date="2019-06" db="EMBL/GenBank/DDBJ databases">
        <title>Sequencing the genomes of 1000 actinobacteria strains.</title>
        <authorList>
            <person name="Klenk H.-P."/>
        </authorList>
    </citation>
    <scope>NUCLEOTIDE SEQUENCE [LARGE SCALE GENOMIC DNA]</scope>
    <source>
        <strain evidence="6 7">DSM 18082</strain>
    </source>
</reference>
<dbReference type="Proteomes" id="UP000319514">
    <property type="component" value="Unassembled WGS sequence"/>
</dbReference>
<dbReference type="InterPro" id="IPR002734">
    <property type="entry name" value="RibDG_C"/>
</dbReference>
<dbReference type="PANTHER" id="PTHR38011:SF7">
    <property type="entry name" value="2,5-DIAMINO-6-RIBOSYLAMINO-4(3H)-PYRIMIDINONE 5'-PHOSPHATE REDUCTASE"/>
    <property type="match status" value="1"/>
</dbReference>
<evidence type="ECO:0000256" key="4">
    <source>
        <dbReference type="SAM" id="MobiDB-lite"/>
    </source>
</evidence>
<feature type="region of interest" description="Disordered" evidence="4">
    <location>
        <begin position="1"/>
        <end position="20"/>
    </location>
</feature>
<dbReference type="Gene3D" id="3.40.430.10">
    <property type="entry name" value="Dihydrofolate Reductase, subunit A"/>
    <property type="match status" value="1"/>
</dbReference>
<evidence type="ECO:0000259" key="5">
    <source>
        <dbReference type="Pfam" id="PF01872"/>
    </source>
</evidence>
<organism evidence="6 7">
    <name type="scientific">Oryzihumus leptocrescens</name>
    <dbReference type="NCBI Taxonomy" id="297536"/>
    <lineage>
        <taxon>Bacteria</taxon>
        <taxon>Bacillati</taxon>
        <taxon>Actinomycetota</taxon>
        <taxon>Actinomycetes</taxon>
        <taxon>Micrococcales</taxon>
        <taxon>Intrasporangiaceae</taxon>
        <taxon>Oryzihumus</taxon>
    </lineage>
</organism>
<dbReference type="InterPro" id="IPR024072">
    <property type="entry name" value="DHFR-like_dom_sf"/>
</dbReference>
<proteinExistence type="predicted"/>